<dbReference type="KEGG" id="gsh:117363417"/>
<protein>
    <submittedName>
        <fullName evidence="9">Interleukin-22</fullName>
    </submittedName>
</protein>
<organism evidence="8 9">
    <name type="scientific">Geotrypetes seraphini</name>
    <name type="common">Gaboon caecilian</name>
    <name type="synonym">Caecilia seraphini</name>
    <dbReference type="NCBI Taxonomy" id="260995"/>
    <lineage>
        <taxon>Eukaryota</taxon>
        <taxon>Metazoa</taxon>
        <taxon>Chordata</taxon>
        <taxon>Craniata</taxon>
        <taxon>Vertebrata</taxon>
        <taxon>Euteleostomi</taxon>
        <taxon>Amphibia</taxon>
        <taxon>Gymnophiona</taxon>
        <taxon>Geotrypetes</taxon>
    </lineage>
</organism>
<evidence type="ECO:0000256" key="4">
    <source>
        <dbReference type="ARBA" id="ARBA00022525"/>
    </source>
</evidence>
<dbReference type="Pfam" id="PF14565">
    <property type="entry name" value="IL22"/>
    <property type="match status" value="1"/>
</dbReference>
<keyword evidence="4" id="KW-0964">Secreted</keyword>
<dbReference type="GO" id="GO:0005615">
    <property type="term" value="C:extracellular space"/>
    <property type="evidence" value="ECO:0007669"/>
    <property type="project" value="UniProtKB-KW"/>
</dbReference>
<evidence type="ECO:0000313" key="8">
    <source>
        <dbReference type="Proteomes" id="UP000515159"/>
    </source>
</evidence>
<dbReference type="SUPFAM" id="SSF47266">
    <property type="entry name" value="4-helical cytokines"/>
    <property type="match status" value="1"/>
</dbReference>
<dbReference type="Proteomes" id="UP000515159">
    <property type="component" value="Chromosome 7"/>
</dbReference>
<dbReference type="GO" id="GO:0005125">
    <property type="term" value="F:cytokine activity"/>
    <property type="evidence" value="ECO:0007669"/>
    <property type="project" value="UniProtKB-KW"/>
</dbReference>
<comment type="subcellular location">
    <subcellularLocation>
        <location evidence="1">Secreted</location>
    </subcellularLocation>
</comment>
<dbReference type="GeneID" id="117363417"/>
<proteinExistence type="inferred from homology"/>
<feature type="region of interest" description="Disordered" evidence="6">
    <location>
        <begin position="185"/>
        <end position="224"/>
    </location>
</feature>
<dbReference type="InterPro" id="IPR009079">
    <property type="entry name" value="4_helix_cytokine-like_core"/>
</dbReference>
<dbReference type="InterPro" id="IPR020423">
    <property type="entry name" value="IL-10_CS"/>
</dbReference>
<evidence type="ECO:0000256" key="5">
    <source>
        <dbReference type="ARBA" id="ARBA00022729"/>
    </source>
</evidence>
<dbReference type="PRINTS" id="PR01936">
    <property type="entry name" value="INTRLEUKIN22"/>
</dbReference>
<evidence type="ECO:0000256" key="6">
    <source>
        <dbReference type="SAM" id="MobiDB-lite"/>
    </source>
</evidence>
<keyword evidence="3" id="KW-0202">Cytokine</keyword>
<sequence>MGVPLSWILVSCCLPFLQVNPVPLKKDRATAGRHSSCSLRKGYFHHPYMRKRINELAEKAKSSDKDTVNRLIGSQLFLHVKAKNRCYLMKKVLNFTLEEVFLPEFKSQHPSESKSQYLHIRDVTLFLREIQKELEACKHTEQKQEIENNFEKLRNKTGELGESWKNKAVGELDLLFQHLESSCSQEGLLQTKPAESTRKASQGRAEHMTSLPQAGTNTPVTKSQ</sequence>
<accession>A0A6P8RNB6</accession>
<keyword evidence="8" id="KW-1185">Reference proteome</keyword>
<keyword evidence="5 7" id="KW-0732">Signal</keyword>
<dbReference type="OrthoDB" id="9451249at2759"/>
<dbReference type="PANTHER" id="PTHR48488:SF1">
    <property type="entry name" value="INTERLEUKIN-22"/>
    <property type="match status" value="1"/>
</dbReference>
<gene>
    <name evidence="9" type="primary">IL22</name>
</gene>
<evidence type="ECO:0000256" key="2">
    <source>
        <dbReference type="ARBA" id="ARBA00008813"/>
    </source>
</evidence>
<evidence type="ECO:0000256" key="1">
    <source>
        <dbReference type="ARBA" id="ARBA00004613"/>
    </source>
</evidence>
<name>A0A6P8RNB6_GEOSA</name>
<dbReference type="AlphaFoldDB" id="A0A6P8RNB6"/>
<evidence type="ECO:0000313" key="9">
    <source>
        <dbReference type="RefSeq" id="XP_033806972.1"/>
    </source>
</evidence>
<reference evidence="9" key="1">
    <citation type="submission" date="2025-08" db="UniProtKB">
        <authorList>
            <consortium name="RefSeq"/>
        </authorList>
    </citation>
    <scope>IDENTIFICATION</scope>
</reference>
<evidence type="ECO:0000256" key="3">
    <source>
        <dbReference type="ARBA" id="ARBA00022514"/>
    </source>
</evidence>
<dbReference type="InterPro" id="IPR020453">
    <property type="entry name" value="IL-22"/>
</dbReference>
<comment type="similarity">
    <text evidence="2">Belongs to the IL-10 family.</text>
</comment>
<dbReference type="PANTHER" id="PTHR48488">
    <property type="entry name" value="INTERLEUKIN-22"/>
    <property type="match status" value="1"/>
</dbReference>
<dbReference type="FunCoup" id="A0A6P8RNB6">
    <property type="interactions" value="254"/>
</dbReference>
<dbReference type="PROSITE" id="PS00520">
    <property type="entry name" value="INTERLEUKIN_10"/>
    <property type="match status" value="1"/>
</dbReference>
<feature type="compositionally biased region" description="Polar residues" evidence="6">
    <location>
        <begin position="210"/>
        <end position="224"/>
    </location>
</feature>
<feature type="signal peptide" evidence="7">
    <location>
        <begin position="1"/>
        <end position="19"/>
    </location>
</feature>
<dbReference type="Gene3D" id="1.20.1250.10">
    <property type="match status" value="1"/>
</dbReference>
<feature type="chain" id="PRO_5028356389" evidence="7">
    <location>
        <begin position="20"/>
        <end position="224"/>
    </location>
</feature>
<dbReference type="CTD" id="50616"/>
<evidence type="ECO:0000256" key="7">
    <source>
        <dbReference type="SAM" id="SignalP"/>
    </source>
</evidence>
<dbReference type="RefSeq" id="XP_033806972.1">
    <property type="nucleotide sequence ID" value="XM_033951081.1"/>
</dbReference>
<dbReference type="InParanoid" id="A0A6P8RNB6"/>